<evidence type="ECO:0000313" key="1">
    <source>
        <dbReference type="EMBL" id="MFC5006366.1"/>
    </source>
</evidence>
<accession>A0ABV9WF35</accession>
<sequence>MAEFFDTNRSRRLPWRDRPQAVKLLQSLADPDRTFDAVVVGEYERATSRRIRR</sequence>
<evidence type="ECO:0000313" key="2">
    <source>
        <dbReference type="Proteomes" id="UP001595912"/>
    </source>
</evidence>
<dbReference type="Proteomes" id="UP001595912">
    <property type="component" value="Unassembled WGS sequence"/>
</dbReference>
<reference evidence="2" key="1">
    <citation type="journal article" date="2019" name="Int. J. Syst. Evol. Microbiol.">
        <title>The Global Catalogue of Microorganisms (GCM) 10K type strain sequencing project: providing services to taxonomists for standard genome sequencing and annotation.</title>
        <authorList>
            <consortium name="The Broad Institute Genomics Platform"/>
            <consortium name="The Broad Institute Genome Sequencing Center for Infectious Disease"/>
            <person name="Wu L."/>
            <person name="Ma J."/>
        </authorList>
    </citation>
    <scope>NUCLEOTIDE SEQUENCE [LARGE SCALE GENOMIC DNA]</scope>
    <source>
        <strain evidence="2">CGMCC 4.7152</strain>
    </source>
</reference>
<keyword evidence="2" id="KW-1185">Reference proteome</keyword>
<proteinExistence type="predicted"/>
<dbReference type="RefSeq" id="WP_380126989.1">
    <property type="nucleotide sequence ID" value="NZ_JBHSIU010000101.1"/>
</dbReference>
<dbReference type="EMBL" id="JBHSIU010000101">
    <property type="protein sequence ID" value="MFC5006366.1"/>
    <property type="molecule type" value="Genomic_DNA"/>
</dbReference>
<protein>
    <submittedName>
        <fullName evidence="1">Uncharacterized protein</fullName>
    </submittedName>
</protein>
<gene>
    <name evidence="1" type="ORF">ACFPIJ_52170</name>
</gene>
<comment type="caution">
    <text evidence="1">The sequence shown here is derived from an EMBL/GenBank/DDBJ whole genome shotgun (WGS) entry which is preliminary data.</text>
</comment>
<name>A0ABV9WF35_9ACTN</name>
<organism evidence="1 2">
    <name type="scientific">Dactylosporangium cerinum</name>
    <dbReference type="NCBI Taxonomy" id="1434730"/>
    <lineage>
        <taxon>Bacteria</taxon>
        <taxon>Bacillati</taxon>
        <taxon>Actinomycetota</taxon>
        <taxon>Actinomycetes</taxon>
        <taxon>Micromonosporales</taxon>
        <taxon>Micromonosporaceae</taxon>
        <taxon>Dactylosporangium</taxon>
    </lineage>
</organism>